<dbReference type="PRINTS" id="PR02045">
    <property type="entry name" value="F138DOMAIN"/>
</dbReference>
<feature type="transmembrane region" description="Helical" evidence="1">
    <location>
        <begin position="20"/>
        <end position="37"/>
    </location>
</feature>
<reference evidence="2 3" key="1">
    <citation type="submission" date="2013-03" db="EMBL/GenBank/DDBJ databases">
        <authorList>
            <person name="Warren W."/>
            <person name="Wilson R.K."/>
        </authorList>
    </citation>
    <scope>NUCLEOTIDE SEQUENCE</scope>
</reference>
<dbReference type="GeneTree" id="ENSGT01120000271815"/>
<keyword evidence="1" id="KW-1133">Transmembrane helix</keyword>
<keyword evidence="1" id="KW-0472">Membrane</keyword>
<name>A0A7N9CLF9_MACFA</name>
<protein>
    <submittedName>
        <fullName evidence="2">Uncharacterized protein</fullName>
    </submittedName>
</protein>
<feature type="transmembrane region" description="Helical" evidence="1">
    <location>
        <begin position="87"/>
        <end position="108"/>
    </location>
</feature>
<accession>A0A7N9CLF9</accession>
<sequence length="112" mass="12761">MIFPSHEKLLVVNSLPAHVYLLECFCFYLLWFLFFSFGQGLTLLPRQECSGVIIAHCNLEFLGSSDIPTSASQVAGTTGTCHHTRLIFIYLFIYFVEMGYCYVAGMVWNSWS</sequence>
<keyword evidence="3" id="KW-1185">Reference proteome</keyword>
<proteinExistence type="predicted"/>
<dbReference type="PANTHER" id="PTHR12138">
    <property type="entry name" value="PRIMATE-EXPANDED PROTEIN FAMILY"/>
    <property type="match status" value="1"/>
</dbReference>
<dbReference type="Proteomes" id="UP000233100">
    <property type="component" value="Chromosome 13"/>
</dbReference>
<evidence type="ECO:0000256" key="1">
    <source>
        <dbReference type="SAM" id="Phobius"/>
    </source>
</evidence>
<reference evidence="2" key="2">
    <citation type="submission" date="2025-08" db="UniProtKB">
        <authorList>
            <consortium name="Ensembl"/>
        </authorList>
    </citation>
    <scope>IDENTIFICATION</scope>
</reference>
<dbReference type="PANTHER" id="PTHR12138:SF152">
    <property type="entry name" value="C2H2-TYPE DOMAIN-CONTAINING PROTEIN"/>
    <property type="match status" value="1"/>
</dbReference>
<dbReference type="AlphaFoldDB" id="A0A7N9CLF9"/>
<keyword evidence="1" id="KW-0812">Transmembrane</keyword>
<organism evidence="2 3">
    <name type="scientific">Macaca fascicularis</name>
    <name type="common">Crab-eating macaque</name>
    <name type="synonym">Cynomolgus monkey</name>
    <dbReference type="NCBI Taxonomy" id="9541"/>
    <lineage>
        <taxon>Eukaryota</taxon>
        <taxon>Metazoa</taxon>
        <taxon>Chordata</taxon>
        <taxon>Craniata</taxon>
        <taxon>Vertebrata</taxon>
        <taxon>Euteleostomi</taxon>
        <taxon>Mammalia</taxon>
        <taxon>Eutheria</taxon>
        <taxon>Euarchontoglires</taxon>
        <taxon>Primates</taxon>
        <taxon>Haplorrhini</taxon>
        <taxon>Catarrhini</taxon>
        <taxon>Cercopithecidae</taxon>
        <taxon>Cercopithecinae</taxon>
        <taxon>Macaca</taxon>
    </lineage>
</organism>
<evidence type="ECO:0000313" key="2">
    <source>
        <dbReference type="Ensembl" id="ENSMFAP00000050467.1"/>
    </source>
</evidence>
<dbReference type="Ensembl" id="ENSMFAT00000090536.1">
    <property type="protein sequence ID" value="ENSMFAP00000050467.1"/>
    <property type="gene ID" value="ENSMFAG00000054802.1"/>
</dbReference>
<reference evidence="2" key="3">
    <citation type="submission" date="2025-09" db="UniProtKB">
        <authorList>
            <consortium name="Ensembl"/>
        </authorList>
    </citation>
    <scope>IDENTIFICATION</scope>
</reference>
<evidence type="ECO:0000313" key="3">
    <source>
        <dbReference type="Proteomes" id="UP000233100"/>
    </source>
</evidence>